<evidence type="ECO:0000313" key="8">
    <source>
        <dbReference type="Proteomes" id="UP001431217"/>
    </source>
</evidence>
<keyword evidence="3 6" id="KW-1133">Transmembrane helix</keyword>
<evidence type="ECO:0000256" key="5">
    <source>
        <dbReference type="SAM" id="MobiDB-lite"/>
    </source>
</evidence>
<keyword evidence="2 6" id="KW-0812">Transmembrane</keyword>
<evidence type="ECO:0000256" key="2">
    <source>
        <dbReference type="ARBA" id="ARBA00022692"/>
    </source>
</evidence>
<evidence type="ECO:0000256" key="4">
    <source>
        <dbReference type="ARBA" id="ARBA00023136"/>
    </source>
</evidence>
<accession>A0ABT0MJT0</accession>
<feature type="transmembrane region" description="Helical" evidence="6">
    <location>
        <begin position="284"/>
        <end position="304"/>
    </location>
</feature>
<evidence type="ECO:0000256" key="3">
    <source>
        <dbReference type="ARBA" id="ARBA00022989"/>
    </source>
</evidence>
<feature type="region of interest" description="Disordered" evidence="5">
    <location>
        <begin position="327"/>
        <end position="385"/>
    </location>
</feature>
<dbReference type="InterPro" id="IPR007688">
    <property type="entry name" value="Conjugal_tfr_TrbL/VirB6"/>
</dbReference>
<feature type="compositionally biased region" description="Polar residues" evidence="5">
    <location>
        <begin position="333"/>
        <end position="356"/>
    </location>
</feature>
<proteinExistence type="predicted"/>
<reference evidence="7 8" key="1">
    <citation type="submission" date="2022-05" db="EMBL/GenBank/DDBJ databases">
        <title>Luteimonas sp. SX5, whole genome shotgun sequencing project.</title>
        <authorList>
            <person name="Zhao G."/>
            <person name="Shen L."/>
        </authorList>
    </citation>
    <scope>NUCLEOTIDE SEQUENCE [LARGE SCALE GENOMIC DNA]</scope>
    <source>
        <strain evidence="7 8">SX5</strain>
    </source>
</reference>
<gene>
    <name evidence="7" type="ORF">M2650_10845</name>
</gene>
<sequence length="385" mass="41039">MQDLLNTLVGLPGLSDLLGGMPGLRAGPLDDASSFVFFREVNQFLRGEIDEFGDNLLGRMMTWVGGIATTLFTLWIMIQGYRITTGQSRESMVAMATHSLRSVMIIGAATGMAFSGTTLHEFLTDRMNKEITQVVTGEEGDIYESIDRSLGYMQLAFSSIDSIQTAGSEALEKNKDRDMMFVAIGAGGPAIVAGSMLLLNKVAMALVLGFGPLFIMALLFERTKSLFDKWVLYGIGTMFSLAVLSVMAAIAMDVICAVAATFWVGNWTGANPEGINSLAMQQGGLGLILTTLLIGTPPIAAAFFQGTLGTFSAYSAFGGGRVVDASGRHPGTSGYQPNAPQYNSQTQLARQPQHSPGPQIRGDRTANTAPTVGHSGATNRDRTHE</sequence>
<dbReference type="RefSeq" id="WP_249474446.1">
    <property type="nucleotide sequence ID" value="NZ_JAMBEP010000002.1"/>
</dbReference>
<comment type="caution">
    <text evidence="7">The sequence shown here is derived from an EMBL/GenBank/DDBJ whole genome shotgun (WGS) entry which is preliminary data.</text>
</comment>
<organism evidence="7 8">
    <name type="scientific">Luteimonas galliterrae</name>
    <dbReference type="NCBI Taxonomy" id="2940486"/>
    <lineage>
        <taxon>Bacteria</taxon>
        <taxon>Pseudomonadati</taxon>
        <taxon>Pseudomonadota</taxon>
        <taxon>Gammaproteobacteria</taxon>
        <taxon>Lysobacterales</taxon>
        <taxon>Lysobacteraceae</taxon>
        <taxon>Luteimonas</taxon>
    </lineage>
</organism>
<feature type="transmembrane region" description="Helical" evidence="6">
    <location>
        <begin position="203"/>
        <end position="220"/>
    </location>
</feature>
<dbReference type="Proteomes" id="UP001431217">
    <property type="component" value="Unassembled WGS sequence"/>
</dbReference>
<dbReference type="Pfam" id="PF04610">
    <property type="entry name" value="TrbL"/>
    <property type="match status" value="1"/>
</dbReference>
<feature type="transmembrane region" description="Helical" evidence="6">
    <location>
        <begin position="56"/>
        <end position="78"/>
    </location>
</feature>
<protein>
    <submittedName>
        <fullName evidence="7">Type IV secretion system protein</fullName>
    </submittedName>
</protein>
<feature type="transmembrane region" description="Helical" evidence="6">
    <location>
        <begin position="179"/>
        <end position="197"/>
    </location>
</feature>
<evidence type="ECO:0000256" key="1">
    <source>
        <dbReference type="ARBA" id="ARBA00004141"/>
    </source>
</evidence>
<keyword evidence="8" id="KW-1185">Reference proteome</keyword>
<dbReference type="EMBL" id="JAMBEP010000002">
    <property type="protein sequence ID" value="MCL1635120.1"/>
    <property type="molecule type" value="Genomic_DNA"/>
</dbReference>
<feature type="transmembrane region" description="Helical" evidence="6">
    <location>
        <begin position="98"/>
        <end position="119"/>
    </location>
</feature>
<feature type="transmembrane region" description="Helical" evidence="6">
    <location>
        <begin position="232"/>
        <end position="264"/>
    </location>
</feature>
<keyword evidence="4 6" id="KW-0472">Membrane</keyword>
<comment type="subcellular location">
    <subcellularLocation>
        <location evidence="1">Membrane</location>
        <topology evidence="1">Multi-pass membrane protein</topology>
    </subcellularLocation>
</comment>
<evidence type="ECO:0000256" key="6">
    <source>
        <dbReference type="SAM" id="Phobius"/>
    </source>
</evidence>
<evidence type="ECO:0000313" key="7">
    <source>
        <dbReference type="EMBL" id="MCL1635120.1"/>
    </source>
</evidence>
<name>A0ABT0MJT0_9GAMM</name>